<proteinExistence type="predicted"/>
<dbReference type="InterPro" id="IPR026444">
    <property type="entry name" value="Secre_tail"/>
</dbReference>
<organism evidence="2 3">
    <name type="scientific">Hymenobacter jejuensis</name>
    <dbReference type="NCBI Taxonomy" id="2502781"/>
    <lineage>
        <taxon>Bacteria</taxon>
        <taxon>Pseudomonadati</taxon>
        <taxon>Bacteroidota</taxon>
        <taxon>Cytophagia</taxon>
        <taxon>Cytophagales</taxon>
        <taxon>Hymenobacteraceae</taxon>
        <taxon>Hymenobacter</taxon>
    </lineage>
</organism>
<feature type="domain" description="Secretion system C-terminal sorting" evidence="1">
    <location>
        <begin position="733"/>
        <end position="809"/>
    </location>
</feature>
<dbReference type="EMBL" id="CP040896">
    <property type="protein sequence ID" value="QDA59048.1"/>
    <property type="molecule type" value="Genomic_DNA"/>
</dbReference>
<dbReference type="Gene3D" id="2.60.40.10">
    <property type="entry name" value="Immunoglobulins"/>
    <property type="match status" value="3"/>
</dbReference>
<dbReference type="KEGG" id="hyj:FHG12_02530"/>
<reference evidence="2 3" key="1">
    <citation type="submission" date="2019-06" db="EMBL/GenBank/DDBJ databases">
        <authorList>
            <person name="Srinivasan S."/>
        </authorList>
    </citation>
    <scope>NUCLEOTIDE SEQUENCE [LARGE SCALE GENOMIC DNA]</scope>
    <source>
        <strain evidence="2 3">17J68-5</strain>
    </source>
</reference>
<dbReference type="Proteomes" id="UP000305398">
    <property type="component" value="Chromosome"/>
</dbReference>
<name>A0A5B7ZVR2_9BACT</name>
<dbReference type="Pfam" id="PF18962">
    <property type="entry name" value="Por_Secre_tail"/>
    <property type="match status" value="1"/>
</dbReference>
<accession>A0A5B7ZVR2</accession>
<sequence>MRILYLFVFKAFTSNRRRPWSDNRLAVLLMLLPLLLLTNWAVGQGRVFGTPGTVGGQFEVDGNFENNGAPDWQNVLKLGSTAGLVVPGANPATGSFWIVDGNNGPASTQPEQDVFKGNKNNNDDDISAGSSPFRFETDGRGASPNGDLTNIYGHIALIEGKLWFVFGAEARLAIGGTYFDFEYNQRGIRKETATGQLIGNGAQGGRTVGDLLLVVNYSFGLFPSLALRRWEAQRAGYAWSAPLPLPDDAAYVTLNAEEVEAVASNRAFARNGAPSSTTKIFQFVEGAINLTDLHVLPPSACGNNASTMLVKTRAANNYTSRLEDFSLFNVSLGSLLPPPLLTIQGNPVINCQSPANQTKLIAIAQPGTGTYAWSTSNGHIVSGADAISVVVDRPGTYSVTFTSDLNGCSATSQIQVREDKRPPIVSAGPDKTITCATPNGQVMLEGSAASQSGVDLLFSYVWVASNGGHIVSGANTATPIVDAAGTYTLTATEPAPSVERPAPGNGCSASDEVKVTKEGNFPPLLVRGPTVLNCGRSEATLFDEFVLQAAGSTYTVTTSSGQIVVANDQTGFFRVNKPDTYTITKTSPEGCSSRQQFTVTEDKRPPIVSAGPDKIITCTTPNRQVTLDGSGVSQSPFVEVERLTFAWVASNGGHIVSGANTAKPTVDAAGTYTLTVTEPFFDGGGRFDVPGNGCSASDAAQVTLQCASLATTATQANQRVSRDNYQLINSLQVYPNPLSDKAILEFALPDAQPYSLEIFDLKGRLVSRISAGRAEANRAYRFEIGENMASGIYVARLKTRQSAESLRIVVHK</sequence>
<dbReference type="OrthoDB" id="861786at2"/>
<dbReference type="AlphaFoldDB" id="A0A5B7ZVR2"/>
<dbReference type="InterPro" id="IPR013783">
    <property type="entry name" value="Ig-like_fold"/>
</dbReference>
<gene>
    <name evidence="2" type="ORF">FHG12_02530</name>
</gene>
<protein>
    <submittedName>
        <fullName evidence="2">T9SS type A sorting domain-containing protein</fullName>
    </submittedName>
</protein>
<dbReference type="NCBIfam" id="TIGR04183">
    <property type="entry name" value="Por_Secre_tail"/>
    <property type="match status" value="1"/>
</dbReference>
<evidence type="ECO:0000313" key="2">
    <source>
        <dbReference type="EMBL" id="QDA59048.1"/>
    </source>
</evidence>
<keyword evidence="3" id="KW-1185">Reference proteome</keyword>
<evidence type="ECO:0000313" key="3">
    <source>
        <dbReference type="Proteomes" id="UP000305398"/>
    </source>
</evidence>
<evidence type="ECO:0000259" key="1">
    <source>
        <dbReference type="Pfam" id="PF18962"/>
    </source>
</evidence>